<reference evidence="9" key="1">
    <citation type="submission" date="2019-08" db="EMBL/GenBank/DDBJ databases">
        <title>The improved chromosome-level genome for the pearl oyster Pinctada fucata martensii using PacBio sequencing and Hi-C.</title>
        <authorList>
            <person name="Zheng Z."/>
        </authorList>
    </citation>
    <scope>NUCLEOTIDE SEQUENCE</scope>
    <source>
        <strain evidence="9">ZZ-2019</strain>
        <tissue evidence="9">Adductor muscle</tissue>
    </source>
</reference>
<evidence type="ECO:0000313" key="9">
    <source>
        <dbReference type="EMBL" id="KAK3098231.1"/>
    </source>
</evidence>
<dbReference type="AlphaFoldDB" id="A0AA88Y5T6"/>
<feature type="domain" description="CCHC-type" evidence="8">
    <location>
        <begin position="667"/>
        <end position="680"/>
    </location>
</feature>
<evidence type="ECO:0000313" key="10">
    <source>
        <dbReference type="Proteomes" id="UP001186944"/>
    </source>
</evidence>
<organism evidence="9 10">
    <name type="scientific">Pinctada imbricata</name>
    <name type="common">Atlantic pearl-oyster</name>
    <name type="synonym">Pinctada martensii</name>
    <dbReference type="NCBI Taxonomy" id="66713"/>
    <lineage>
        <taxon>Eukaryota</taxon>
        <taxon>Metazoa</taxon>
        <taxon>Spiralia</taxon>
        <taxon>Lophotrochozoa</taxon>
        <taxon>Mollusca</taxon>
        <taxon>Bivalvia</taxon>
        <taxon>Autobranchia</taxon>
        <taxon>Pteriomorphia</taxon>
        <taxon>Pterioida</taxon>
        <taxon>Pterioidea</taxon>
        <taxon>Pteriidae</taxon>
        <taxon>Pinctada</taxon>
    </lineage>
</organism>
<dbReference type="InterPro" id="IPR001878">
    <property type="entry name" value="Znf_CCHC"/>
</dbReference>
<dbReference type="SMART" id="SM00343">
    <property type="entry name" value="ZnF_C2HC"/>
    <property type="match status" value="1"/>
</dbReference>
<evidence type="ECO:0000256" key="6">
    <source>
        <dbReference type="SAM" id="MobiDB-lite"/>
    </source>
</evidence>
<feature type="region of interest" description="Disordered" evidence="6">
    <location>
        <begin position="1"/>
        <end position="50"/>
    </location>
</feature>
<dbReference type="Pfam" id="PF00002">
    <property type="entry name" value="7tm_2"/>
    <property type="match status" value="1"/>
</dbReference>
<feature type="compositionally biased region" description="Basic and acidic residues" evidence="6">
    <location>
        <begin position="617"/>
        <end position="631"/>
    </location>
</feature>
<dbReference type="Gene3D" id="4.10.60.10">
    <property type="entry name" value="Zinc finger, CCHC-type"/>
    <property type="match status" value="1"/>
</dbReference>
<dbReference type="InterPro" id="IPR000832">
    <property type="entry name" value="GPCR_2_secretin-like"/>
</dbReference>
<comment type="caution">
    <text evidence="9">The sequence shown here is derived from an EMBL/GenBank/DDBJ whole genome shotgun (WGS) entry which is preliminary data.</text>
</comment>
<dbReference type="PANTHER" id="PTHR19963">
    <property type="entry name" value="CCHC-TYPE DOMAIN-CONTAINING PROTEIN"/>
    <property type="match status" value="1"/>
</dbReference>
<feature type="region of interest" description="Disordered" evidence="6">
    <location>
        <begin position="617"/>
        <end position="641"/>
    </location>
</feature>
<dbReference type="EMBL" id="VSWD01000007">
    <property type="protein sequence ID" value="KAK3098231.1"/>
    <property type="molecule type" value="Genomic_DNA"/>
</dbReference>
<name>A0AA88Y5T6_PINIB</name>
<accession>A0AA88Y5T6</accession>
<gene>
    <name evidence="9" type="ORF">FSP39_017431</name>
</gene>
<dbReference type="GO" id="GO:0008270">
    <property type="term" value="F:zinc ion binding"/>
    <property type="evidence" value="ECO:0007669"/>
    <property type="project" value="UniProtKB-KW"/>
</dbReference>
<dbReference type="Pfam" id="PF00098">
    <property type="entry name" value="zf-CCHC"/>
    <property type="match status" value="1"/>
</dbReference>
<keyword evidence="5" id="KW-0479">Metal-binding</keyword>
<dbReference type="PROSITE" id="PS50158">
    <property type="entry name" value="ZF_CCHC"/>
    <property type="match status" value="1"/>
</dbReference>
<dbReference type="Gene3D" id="1.20.1070.10">
    <property type="entry name" value="Rhodopsin 7-helix transmembrane proteins"/>
    <property type="match status" value="1"/>
</dbReference>
<keyword evidence="5" id="KW-0863">Zinc-finger</keyword>
<comment type="subcellular location">
    <subcellularLocation>
        <location evidence="1">Membrane</location>
        <topology evidence="1">Multi-pass membrane protein</topology>
    </subcellularLocation>
</comment>
<feature type="compositionally biased region" description="Basic and acidic residues" evidence="6">
    <location>
        <begin position="34"/>
        <end position="47"/>
    </location>
</feature>
<dbReference type="Pfam" id="PF16489">
    <property type="entry name" value="GAIN"/>
    <property type="match status" value="1"/>
</dbReference>
<feature type="region of interest" description="Disordered" evidence="6">
    <location>
        <begin position="560"/>
        <end position="602"/>
    </location>
</feature>
<keyword evidence="5" id="KW-0862">Zinc</keyword>
<proteinExistence type="predicted"/>
<keyword evidence="3 7" id="KW-1133">Transmembrane helix</keyword>
<evidence type="ECO:0000256" key="3">
    <source>
        <dbReference type="ARBA" id="ARBA00022989"/>
    </source>
</evidence>
<sequence>MAGRRRKGKRRSNSSRQSMSPLSSRDPSPGVTKPAKEDQSALRDDSSHFSTGSVPVCTGSNYTSFPSSHLSTGSVPVCTGSNYTSFPSPSTTGSVPVCTGSNFTSFSSQNPSTGSVPVCTGSSITSFPTSHTFTGSVPVHTNQMHGSIPSTHVTGPDPVFIVPRCTNSPVPSYRAMPQLDGPYYTRSFTGSVPVDRNSVPVPVHSTAGVPISSNVAQISNLPVHSTGFVPVTSTQHINPSTCSTFYPRSSTSSVLVDSHYQTVPLVPGAVGYTNFHQPHPTTFDQATFQSGNGSPYNRNADLPLGAMHGDQQGADNSWQQAFCSLAKQMQDLQAVINRIISAQTTDNSQSETENENNNKRLSLSGWSNETSDEASDSCTSRTRPQRAKASKKFGKLKLPPFTGKEEWKVWIRRFEDVAERRDWTDAEKLDEILPRMHEMAGDFVFGQLDKSVRRRYSLLVAELGNRFRVVETCKTYGAKFSSRNQKPGETVENYAAELKRLYDKAHPRRNRQTRDEDLLRRFLDGLSDDKAQFHVEYVKDPANIDEAVFQVVNFNETGRKQETKTSKIREVNDESNDQGPTKSQRRNKGKGRENIKQVNVNMDMQKTISELRKQVEELKRDRDDRQRDNHNYDPNVPPYMYHMPPPPLLMKQPPQILKREMRPGVICFKCGGPGHFARECLSERPGDRPVQQPSYQRNVTERTSVQCEVKNIAGTSARVQSIIDVITSSTLTCPSGTDDRGTLWDTTAEEAYDVKNCTSGFVGKTKCICTARLTILIETYIIFLAHRSEAQSKHLREGIQIKTEESLLGELARLTKNSTNLYEPDIDISVDTLNNFVGLAEEVEDTVTDLSLESFLRCTSNLLDEANAPKWKAMLLKEKKGASRLMRYVSKYGKVSSRKTKQLRNIEQNNLIFQGGLTRPRYIKFPEILPDWLEEDRSSKVIIKKATIEGIQEKDITPAEFPKVLPIIMNTFVDNLKEENNMKVSDYGRSIVNHPSLNSEIWIPFSQRKEGTSNNIRLQNAKHIIPTARDAKGTRNTKSHRNIKHKLLHINQRDQWAVGAWNTEMSILKEVQNVQWESVVKDIEDILDVNSAVLDVTFDSVSRNLDPPIRLELKHFSELCTAVAVFLHYILLVVFFIMLGEGVEMAVSILYVLPTRSRKHWLIPLCWVLPLVIVGISVGVTKLKGYGNDISYV</sequence>
<evidence type="ECO:0000259" key="8">
    <source>
        <dbReference type="PROSITE" id="PS50158"/>
    </source>
</evidence>
<dbReference type="GO" id="GO:0004930">
    <property type="term" value="F:G protein-coupled receptor activity"/>
    <property type="evidence" value="ECO:0007669"/>
    <property type="project" value="InterPro"/>
</dbReference>
<dbReference type="Gene3D" id="1.25.40.610">
    <property type="match status" value="1"/>
</dbReference>
<feature type="region of interest" description="Disordered" evidence="6">
    <location>
        <begin position="286"/>
        <end position="313"/>
    </location>
</feature>
<evidence type="ECO:0000256" key="2">
    <source>
        <dbReference type="ARBA" id="ARBA00022692"/>
    </source>
</evidence>
<dbReference type="InterPro" id="IPR036875">
    <property type="entry name" value="Znf_CCHC_sf"/>
</dbReference>
<feature type="region of interest" description="Disordered" evidence="6">
    <location>
        <begin position="344"/>
        <end position="394"/>
    </location>
</feature>
<dbReference type="PANTHER" id="PTHR19963:SF30">
    <property type="entry name" value="ENDONUCLEASE_EXONUCLEASE_PHOSPHATASE DOMAIN-CONTAINING PROTEIN"/>
    <property type="match status" value="1"/>
</dbReference>
<keyword evidence="4 7" id="KW-0472">Membrane</keyword>
<dbReference type="Proteomes" id="UP001186944">
    <property type="component" value="Unassembled WGS sequence"/>
</dbReference>
<evidence type="ECO:0000256" key="7">
    <source>
        <dbReference type="SAM" id="Phobius"/>
    </source>
</evidence>
<keyword evidence="10" id="KW-1185">Reference proteome</keyword>
<dbReference type="GO" id="GO:0016020">
    <property type="term" value="C:membrane"/>
    <property type="evidence" value="ECO:0007669"/>
    <property type="project" value="UniProtKB-SubCell"/>
</dbReference>
<evidence type="ECO:0000256" key="5">
    <source>
        <dbReference type="PROSITE-ProRule" id="PRU00047"/>
    </source>
</evidence>
<feature type="compositionally biased region" description="Basic residues" evidence="6">
    <location>
        <begin position="1"/>
        <end position="13"/>
    </location>
</feature>
<dbReference type="InterPro" id="IPR032471">
    <property type="entry name" value="AGRL2-4_GAIN_subdom_A"/>
</dbReference>
<dbReference type="SUPFAM" id="SSF57756">
    <property type="entry name" value="Retrovirus zinc finger-like domains"/>
    <property type="match status" value="1"/>
</dbReference>
<evidence type="ECO:0000256" key="1">
    <source>
        <dbReference type="ARBA" id="ARBA00004141"/>
    </source>
</evidence>
<feature type="compositionally biased region" description="Low complexity" evidence="6">
    <location>
        <begin position="14"/>
        <end position="25"/>
    </location>
</feature>
<keyword evidence="2 7" id="KW-0812">Transmembrane</keyword>
<dbReference type="GO" id="GO:0003676">
    <property type="term" value="F:nucleic acid binding"/>
    <property type="evidence" value="ECO:0007669"/>
    <property type="project" value="InterPro"/>
</dbReference>
<feature type="transmembrane region" description="Helical" evidence="7">
    <location>
        <begin position="1160"/>
        <end position="1180"/>
    </location>
</feature>
<feature type="compositionally biased region" description="Polar residues" evidence="6">
    <location>
        <begin position="359"/>
        <end position="369"/>
    </location>
</feature>
<evidence type="ECO:0000256" key="4">
    <source>
        <dbReference type="ARBA" id="ARBA00023136"/>
    </source>
</evidence>
<feature type="compositionally biased region" description="Basic residues" evidence="6">
    <location>
        <begin position="383"/>
        <end position="394"/>
    </location>
</feature>
<feature type="compositionally biased region" description="Basic and acidic residues" evidence="6">
    <location>
        <begin position="560"/>
        <end position="572"/>
    </location>
</feature>
<feature type="compositionally biased region" description="Polar residues" evidence="6">
    <location>
        <begin position="286"/>
        <end position="297"/>
    </location>
</feature>
<protein>
    <recommendedName>
        <fullName evidence="8">CCHC-type domain-containing protein</fullName>
    </recommendedName>
</protein>